<evidence type="ECO:0000259" key="1">
    <source>
        <dbReference type="PROSITE" id="PS50853"/>
    </source>
</evidence>
<organism evidence="2 3">
    <name type="scientific">Anguilla anguilla</name>
    <name type="common">European freshwater eel</name>
    <name type="synonym">Muraena anguilla</name>
    <dbReference type="NCBI Taxonomy" id="7936"/>
    <lineage>
        <taxon>Eukaryota</taxon>
        <taxon>Metazoa</taxon>
        <taxon>Chordata</taxon>
        <taxon>Craniata</taxon>
        <taxon>Vertebrata</taxon>
        <taxon>Euteleostomi</taxon>
        <taxon>Actinopterygii</taxon>
        <taxon>Neopterygii</taxon>
        <taxon>Teleostei</taxon>
        <taxon>Anguilliformes</taxon>
        <taxon>Anguillidae</taxon>
        <taxon>Anguilla</taxon>
    </lineage>
</organism>
<dbReference type="Gene3D" id="2.60.40.10">
    <property type="entry name" value="Immunoglobulins"/>
    <property type="match status" value="1"/>
</dbReference>
<feature type="non-terminal residue" evidence="2">
    <location>
        <position position="90"/>
    </location>
</feature>
<proteinExistence type="predicted"/>
<protein>
    <recommendedName>
        <fullName evidence="1">Fibronectin type-III domain-containing protein</fullName>
    </recommendedName>
</protein>
<dbReference type="SUPFAM" id="SSF49265">
    <property type="entry name" value="Fibronectin type III"/>
    <property type="match status" value="1"/>
</dbReference>
<dbReference type="AlphaFoldDB" id="A0A9D3LIL5"/>
<keyword evidence="3" id="KW-1185">Reference proteome</keyword>
<gene>
    <name evidence="2" type="ORF">ANANG_G00320180</name>
</gene>
<evidence type="ECO:0000313" key="2">
    <source>
        <dbReference type="EMBL" id="KAG5829944.1"/>
    </source>
</evidence>
<name>A0A9D3LIL5_ANGAN</name>
<dbReference type="Proteomes" id="UP001044222">
    <property type="component" value="Unassembled WGS sequence"/>
</dbReference>
<reference evidence="2" key="1">
    <citation type="submission" date="2021-01" db="EMBL/GenBank/DDBJ databases">
        <title>A chromosome-scale assembly of European eel, Anguilla anguilla.</title>
        <authorList>
            <person name="Henkel C."/>
            <person name="Jong-Raadsen S.A."/>
            <person name="Dufour S."/>
            <person name="Weltzien F.-A."/>
            <person name="Palstra A.P."/>
            <person name="Pelster B."/>
            <person name="Spaink H.P."/>
            <person name="Van Den Thillart G.E."/>
            <person name="Jansen H."/>
            <person name="Zahm M."/>
            <person name="Klopp C."/>
            <person name="Cedric C."/>
            <person name="Louis A."/>
            <person name="Berthelot C."/>
            <person name="Parey E."/>
            <person name="Roest Crollius H."/>
            <person name="Montfort J."/>
            <person name="Robinson-Rechavi M."/>
            <person name="Bucao C."/>
            <person name="Bouchez O."/>
            <person name="Gislard M."/>
            <person name="Lluch J."/>
            <person name="Milhes M."/>
            <person name="Lampietro C."/>
            <person name="Lopez Roques C."/>
            <person name="Donnadieu C."/>
            <person name="Braasch I."/>
            <person name="Desvignes T."/>
            <person name="Postlethwait J."/>
            <person name="Bobe J."/>
            <person name="Guiguen Y."/>
            <person name="Dirks R."/>
        </authorList>
    </citation>
    <scope>NUCLEOTIDE SEQUENCE</scope>
    <source>
        <strain evidence="2">Tag_6206</strain>
        <tissue evidence="2">Liver</tissue>
    </source>
</reference>
<dbReference type="InterPro" id="IPR013783">
    <property type="entry name" value="Ig-like_fold"/>
</dbReference>
<dbReference type="InterPro" id="IPR003961">
    <property type="entry name" value="FN3_dom"/>
</dbReference>
<dbReference type="PROSITE" id="PS50853">
    <property type="entry name" value="FN3"/>
    <property type="match status" value="1"/>
</dbReference>
<feature type="non-terminal residue" evidence="2">
    <location>
        <position position="1"/>
    </location>
</feature>
<accession>A0A9D3LIL5</accession>
<comment type="caution">
    <text evidence="2">The sequence shown here is derived from an EMBL/GenBank/DDBJ whole genome shotgun (WGS) entry which is preliminary data.</text>
</comment>
<evidence type="ECO:0000313" key="3">
    <source>
        <dbReference type="Proteomes" id="UP001044222"/>
    </source>
</evidence>
<dbReference type="InterPro" id="IPR036116">
    <property type="entry name" value="FN3_sf"/>
</dbReference>
<feature type="domain" description="Fibronectin type-III" evidence="1">
    <location>
        <begin position="7"/>
        <end position="90"/>
    </location>
</feature>
<dbReference type="CDD" id="cd00063">
    <property type="entry name" value="FN3"/>
    <property type="match status" value="1"/>
</dbReference>
<sequence length="90" mass="10250">LLFLTEPNGTITVETQISSNSFKITCSFVGKLNGEIEKYSAKIIDRHNSIKQIKDKEKCEFEFKDLSYLTTYNLTVQVHNEKFSSSPSVP</sequence>
<dbReference type="EMBL" id="JAFIRN010001245">
    <property type="protein sequence ID" value="KAG5829944.1"/>
    <property type="molecule type" value="Genomic_DNA"/>
</dbReference>
<dbReference type="Pfam" id="PF00041">
    <property type="entry name" value="fn3"/>
    <property type="match status" value="1"/>
</dbReference>